<evidence type="ECO:0000313" key="3">
    <source>
        <dbReference type="Proteomes" id="UP001274830"/>
    </source>
</evidence>
<dbReference type="EMBL" id="JAUTXT010000058">
    <property type="protein sequence ID" value="KAK3670322.1"/>
    <property type="molecule type" value="Genomic_DNA"/>
</dbReference>
<feature type="region of interest" description="Disordered" evidence="1">
    <location>
        <begin position="1"/>
        <end position="21"/>
    </location>
</feature>
<name>A0AAE0TNB4_9PEZI</name>
<sequence length="70" mass="8038">MGSSNSKLNRPQQQAGQQYYLHSTEANKWKSPLGQRQYEKDIYRYGVVEADRRHKRRRRVGAFAALAGAG</sequence>
<dbReference type="Proteomes" id="UP001274830">
    <property type="component" value="Unassembled WGS sequence"/>
</dbReference>
<comment type="caution">
    <text evidence="2">The sequence shown here is derived from an EMBL/GenBank/DDBJ whole genome shotgun (WGS) entry which is preliminary data.</text>
</comment>
<reference evidence="2" key="1">
    <citation type="submission" date="2023-07" db="EMBL/GenBank/DDBJ databases">
        <title>Black Yeasts Isolated from many extreme environments.</title>
        <authorList>
            <person name="Coleine C."/>
            <person name="Stajich J.E."/>
            <person name="Selbmann L."/>
        </authorList>
    </citation>
    <scope>NUCLEOTIDE SEQUENCE</scope>
    <source>
        <strain evidence="2">CCFEE 5485</strain>
    </source>
</reference>
<evidence type="ECO:0000256" key="1">
    <source>
        <dbReference type="SAM" id="MobiDB-lite"/>
    </source>
</evidence>
<protein>
    <submittedName>
        <fullName evidence="2">Uncharacterized protein</fullName>
    </submittedName>
</protein>
<dbReference type="AlphaFoldDB" id="A0AAE0TNB4"/>
<evidence type="ECO:0000313" key="2">
    <source>
        <dbReference type="EMBL" id="KAK3670322.1"/>
    </source>
</evidence>
<proteinExistence type="predicted"/>
<gene>
    <name evidence="2" type="ORF">LTR78_009776</name>
</gene>
<accession>A0AAE0TNB4</accession>
<organism evidence="2 3">
    <name type="scientific">Recurvomyces mirabilis</name>
    <dbReference type="NCBI Taxonomy" id="574656"/>
    <lineage>
        <taxon>Eukaryota</taxon>
        <taxon>Fungi</taxon>
        <taxon>Dikarya</taxon>
        <taxon>Ascomycota</taxon>
        <taxon>Pezizomycotina</taxon>
        <taxon>Dothideomycetes</taxon>
        <taxon>Dothideomycetidae</taxon>
        <taxon>Mycosphaerellales</taxon>
        <taxon>Teratosphaeriaceae</taxon>
        <taxon>Recurvomyces</taxon>
    </lineage>
</organism>
<keyword evidence="3" id="KW-1185">Reference proteome</keyword>